<comment type="caution">
    <text evidence="5">The sequence shown here is derived from an EMBL/GenBank/DDBJ whole genome shotgun (WGS) entry which is preliminary data.</text>
</comment>
<accession>A0A1F4ZD23</accession>
<organism evidence="5 6">
    <name type="scientific">Candidatus Amesbacteria bacterium RIFCSPLOWO2_01_FULL_48_25</name>
    <dbReference type="NCBI Taxonomy" id="1797259"/>
    <lineage>
        <taxon>Bacteria</taxon>
        <taxon>Candidatus Amesiibacteriota</taxon>
    </lineage>
</organism>
<dbReference type="Gene3D" id="2.60.40.380">
    <property type="entry name" value="Purple acid phosphatase-like, N-terminal"/>
    <property type="match status" value="1"/>
</dbReference>
<dbReference type="PANTHER" id="PTHR22953">
    <property type="entry name" value="ACID PHOSPHATASE RELATED"/>
    <property type="match status" value="1"/>
</dbReference>
<dbReference type="Proteomes" id="UP000177080">
    <property type="component" value="Unassembled WGS sequence"/>
</dbReference>
<dbReference type="GO" id="GO:0046872">
    <property type="term" value="F:metal ion binding"/>
    <property type="evidence" value="ECO:0007669"/>
    <property type="project" value="InterPro"/>
</dbReference>
<feature type="compositionally biased region" description="Pro residues" evidence="2">
    <location>
        <begin position="755"/>
        <end position="774"/>
    </location>
</feature>
<dbReference type="Gene3D" id="3.60.21.10">
    <property type="match status" value="1"/>
</dbReference>
<dbReference type="PANTHER" id="PTHR22953:SF153">
    <property type="entry name" value="PURPLE ACID PHOSPHATASE"/>
    <property type="match status" value="1"/>
</dbReference>
<dbReference type="Pfam" id="PF00149">
    <property type="entry name" value="Metallophos"/>
    <property type="match status" value="1"/>
</dbReference>
<keyword evidence="1" id="KW-0732">Signal</keyword>
<dbReference type="InterPro" id="IPR008963">
    <property type="entry name" value="Purple_acid_Pase-like_N"/>
</dbReference>
<dbReference type="InterPro" id="IPR004843">
    <property type="entry name" value="Calcineurin-like_PHP"/>
</dbReference>
<proteinExistence type="predicted"/>
<feature type="domain" description="Calcineurin-like phosphoesterase" evidence="3">
    <location>
        <begin position="196"/>
        <end position="373"/>
    </location>
</feature>
<reference evidence="5 6" key="1">
    <citation type="journal article" date="2016" name="Nat. Commun.">
        <title>Thousands of microbial genomes shed light on interconnected biogeochemical processes in an aquifer system.</title>
        <authorList>
            <person name="Anantharaman K."/>
            <person name="Brown C.T."/>
            <person name="Hug L.A."/>
            <person name="Sharon I."/>
            <person name="Castelle C.J."/>
            <person name="Probst A.J."/>
            <person name="Thomas B.C."/>
            <person name="Singh A."/>
            <person name="Wilkins M.J."/>
            <person name="Karaoz U."/>
            <person name="Brodie E.L."/>
            <person name="Williams K.H."/>
            <person name="Hubbard S.S."/>
            <person name="Banfield J.F."/>
        </authorList>
    </citation>
    <scope>NUCLEOTIDE SEQUENCE [LARGE SCALE GENOMIC DNA]</scope>
</reference>
<dbReference type="STRING" id="1797259.A2989_02965"/>
<evidence type="ECO:0000256" key="1">
    <source>
        <dbReference type="ARBA" id="ARBA00022729"/>
    </source>
</evidence>
<dbReference type="Pfam" id="PF16656">
    <property type="entry name" value="Pur_ac_phosph_N"/>
    <property type="match status" value="1"/>
</dbReference>
<dbReference type="SUPFAM" id="SSF56300">
    <property type="entry name" value="Metallo-dependent phosphatases"/>
    <property type="match status" value="1"/>
</dbReference>
<dbReference type="EMBL" id="MEXN01000005">
    <property type="protein sequence ID" value="OGD03617.1"/>
    <property type="molecule type" value="Genomic_DNA"/>
</dbReference>
<evidence type="ECO:0008006" key="7">
    <source>
        <dbReference type="Google" id="ProtNLM"/>
    </source>
</evidence>
<dbReference type="AlphaFoldDB" id="A0A1F4ZD23"/>
<evidence type="ECO:0000313" key="6">
    <source>
        <dbReference type="Proteomes" id="UP000177080"/>
    </source>
</evidence>
<name>A0A1F4ZD23_9BACT</name>
<dbReference type="InterPro" id="IPR029052">
    <property type="entry name" value="Metallo-depent_PP-like"/>
</dbReference>
<evidence type="ECO:0000256" key="2">
    <source>
        <dbReference type="SAM" id="MobiDB-lite"/>
    </source>
</evidence>
<evidence type="ECO:0000259" key="4">
    <source>
        <dbReference type="Pfam" id="PF16656"/>
    </source>
</evidence>
<protein>
    <recommendedName>
        <fullName evidence="7">Calcineurin-like phosphoesterase domain-containing protein</fullName>
    </recommendedName>
</protein>
<feature type="domain" description="Purple acid phosphatase N-terminal" evidence="4">
    <location>
        <begin position="77"/>
        <end position="155"/>
    </location>
</feature>
<sequence>MSGTCSNFIENTQGTIYCPAGAIDRHEVQWTNCLCLTNQTVPTNTPVPTLVPTNTPIPTPTPIPGSANLTRKVFLQKATTASYDFRWVTNTQNQLIVKYGLTTSYGSQVTSDAEQLINCGNNSSFPCTGGNNNHAKITGLAPNTSYYYQVTTTTGTALTPAGDPNHYFKTPPAVGSSTPFTWAIWGDSGDNGTRQNNVAKQVFAKRPDVTIVAGDIAYPYSTSFSNNNTLYFDRYSDASPGQNTMSFSPFYVTCGNHETSCPTVMADHSLPGGGKMSSQISTYAFDYGNVHFVALNSNSSYAYNATNPSASDPQVAWAYNNLITSNQPWKVVYWHHNGWSAGSHSTNTAIIDNLIRMASDAGADLVLWGHSHVFERWNRKPGFYPNVQAYTIGNGGKSGSSSCTSTSPGPGCAAKSASGDSDAGFLYFQVNGDTMTASYIDQTGVNRDTITLNSGGVGPTNTPGPSPTSGPTPTRTPTPIPPTPTPSGAPTPTQPSTGEIDIAVCDRANGPFSLNINNPYFPLPVGLVHILEGGGLKVQFSVLNQTKVIGGITTRVIEEREWLNGTLVEVSNNWFVQAPNGTVCYYGEDVFDGNGNPIAGSWIAYDDPAHPNFRPGIIMPASPAVGQSYYQEFAPGFAEDRALHISFGTYTVPAGTFNNVLLVNETPPSTKRYAPGVGLIYDDGAVLTSLGPTISPTPIATIKNLLLSWLSSILDQNGDFKVNSLDFASLAGPLPASTPSPTLSPTATTTAPTPTRTPTPIPPTPTRTPTPAPPTPTPIPVCYVNLTSQGAGGNSFYSRIFNDPTKSTANATISSISLTWPYYKGQLQKITLAGVIIWTGSTGSCNSTTGVCTATISSWSTGNRVTAVGQTKDLVFLFSGNIIASPYILATTFYESCSASVTWP</sequence>
<evidence type="ECO:0000259" key="3">
    <source>
        <dbReference type="Pfam" id="PF00149"/>
    </source>
</evidence>
<dbReference type="PRINTS" id="PR01217">
    <property type="entry name" value="PRICHEXTENSN"/>
</dbReference>
<feature type="region of interest" description="Disordered" evidence="2">
    <location>
        <begin position="395"/>
        <end position="415"/>
    </location>
</feature>
<feature type="region of interest" description="Disordered" evidence="2">
    <location>
        <begin position="736"/>
        <end position="774"/>
    </location>
</feature>
<evidence type="ECO:0000313" key="5">
    <source>
        <dbReference type="EMBL" id="OGD03617.1"/>
    </source>
</evidence>
<dbReference type="SUPFAM" id="SSF49363">
    <property type="entry name" value="Purple acid phosphatase, N-terminal domain"/>
    <property type="match status" value="1"/>
</dbReference>
<feature type="compositionally biased region" description="Low complexity" evidence="2">
    <location>
        <begin position="736"/>
        <end position="754"/>
    </location>
</feature>
<dbReference type="InterPro" id="IPR039331">
    <property type="entry name" value="PAPs-like"/>
</dbReference>
<gene>
    <name evidence="5" type="ORF">A2989_02965</name>
</gene>
<feature type="compositionally biased region" description="Pro residues" evidence="2">
    <location>
        <begin position="462"/>
        <end position="493"/>
    </location>
</feature>
<feature type="region of interest" description="Disordered" evidence="2">
    <location>
        <begin position="450"/>
        <end position="498"/>
    </location>
</feature>
<dbReference type="InterPro" id="IPR015914">
    <property type="entry name" value="PAPs_N"/>
</dbReference>
<feature type="compositionally biased region" description="Low complexity" evidence="2">
    <location>
        <begin position="399"/>
        <end position="415"/>
    </location>
</feature>
<dbReference type="GO" id="GO:0003993">
    <property type="term" value="F:acid phosphatase activity"/>
    <property type="evidence" value="ECO:0007669"/>
    <property type="project" value="InterPro"/>
</dbReference>